<dbReference type="Gramene" id="OE9A043738T1">
    <property type="protein sequence ID" value="OE9A043738C1"/>
    <property type="gene ID" value="OE9A043738"/>
</dbReference>
<keyword evidence="4" id="KW-1185">Reference proteome</keyword>
<keyword evidence="1" id="KW-0175">Coiled coil</keyword>
<dbReference type="EMBL" id="CACTIH010005573">
    <property type="protein sequence ID" value="CAA2997928.1"/>
    <property type="molecule type" value="Genomic_DNA"/>
</dbReference>
<comment type="caution">
    <text evidence="3">The sequence shown here is derived from an EMBL/GenBank/DDBJ whole genome shotgun (WGS) entry which is preliminary data.</text>
</comment>
<feature type="compositionally biased region" description="Polar residues" evidence="2">
    <location>
        <begin position="1"/>
        <end position="43"/>
    </location>
</feature>
<gene>
    <name evidence="3" type="ORF">OLEA9_A043738</name>
</gene>
<evidence type="ECO:0000256" key="1">
    <source>
        <dbReference type="SAM" id="Coils"/>
    </source>
</evidence>
<protein>
    <submittedName>
        <fullName evidence="3">Uncharacterized protein</fullName>
    </submittedName>
</protein>
<proteinExistence type="predicted"/>
<dbReference type="Proteomes" id="UP000594638">
    <property type="component" value="Unassembled WGS sequence"/>
</dbReference>
<sequence>MMSTQTSWGSNSISQPSLHVGSQPSLHLGSQSRASHDTGNGTIQDPKCSKRKGAPKKLRHKSSLESTSKKIKTASTSSKGQRSRAAKSNLRPNTPIVESLPHVQYSMMTRFSNSQVIAEEHQVEADAALRQCFSVLKEFGVVKYLSDHPEVKAEYLSCLRHLSNLMSSYMKTNKRSLEELKEEIQRLKVEISRNRRREH</sequence>
<accession>A0A8S0SXD1</accession>
<feature type="region of interest" description="Disordered" evidence="2">
    <location>
        <begin position="1"/>
        <end position="95"/>
    </location>
</feature>
<dbReference type="OrthoDB" id="1658288at2759"/>
<dbReference type="PANTHER" id="PTHR47689:SF2">
    <property type="entry name" value="TETRATRICOPEPTIDE REPEAT (TPR)-LIKE SUPERFAMILY PROTEIN"/>
    <property type="match status" value="1"/>
</dbReference>
<organism evidence="3 4">
    <name type="scientific">Olea europaea subsp. europaea</name>
    <dbReference type="NCBI Taxonomy" id="158383"/>
    <lineage>
        <taxon>Eukaryota</taxon>
        <taxon>Viridiplantae</taxon>
        <taxon>Streptophyta</taxon>
        <taxon>Embryophyta</taxon>
        <taxon>Tracheophyta</taxon>
        <taxon>Spermatophyta</taxon>
        <taxon>Magnoliopsida</taxon>
        <taxon>eudicotyledons</taxon>
        <taxon>Gunneridae</taxon>
        <taxon>Pentapetalae</taxon>
        <taxon>asterids</taxon>
        <taxon>lamiids</taxon>
        <taxon>Lamiales</taxon>
        <taxon>Oleaceae</taxon>
        <taxon>Oleeae</taxon>
        <taxon>Olea</taxon>
    </lineage>
</organism>
<evidence type="ECO:0000313" key="4">
    <source>
        <dbReference type="Proteomes" id="UP000594638"/>
    </source>
</evidence>
<reference evidence="3 4" key="1">
    <citation type="submission" date="2019-12" db="EMBL/GenBank/DDBJ databases">
        <authorList>
            <person name="Alioto T."/>
            <person name="Alioto T."/>
            <person name="Gomez Garrido J."/>
        </authorList>
    </citation>
    <scope>NUCLEOTIDE SEQUENCE [LARGE SCALE GENOMIC DNA]</scope>
</reference>
<evidence type="ECO:0000256" key="2">
    <source>
        <dbReference type="SAM" id="MobiDB-lite"/>
    </source>
</evidence>
<dbReference type="PANTHER" id="PTHR47689">
    <property type="entry name" value="TETRATRICOPEPTIDE REPEAT (TPR)-LIKE SUPERFAMILY PROTEIN"/>
    <property type="match status" value="1"/>
</dbReference>
<name>A0A8S0SXD1_OLEEU</name>
<feature type="compositionally biased region" description="Basic residues" evidence="2">
    <location>
        <begin position="49"/>
        <end position="61"/>
    </location>
</feature>
<evidence type="ECO:0000313" key="3">
    <source>
        <dbReference type="EMBL" id="CAA2997928.1"/>
    </source>
</evidence>
<dbReference type="AlphaFoldDB" id="A0A8S0SXD1"/>
<feature type="coiled-coil region" evidence="1">
    <location>
        <begin position="170"/>
        <end position="197"/>
    </location>
</feature>